<dbReference type="RefSeq" id="WP_054729451.1">
    <property type="nucleotide sequence ID" value="NZ_CP009429.1"/>
</dbReference>
<accession>A0AAC9AVP5</accession>
<reference evidence="1 2" key="2">
    <citation type="journal article" date="2016" name="Genome Announc.">
        <title>Complete Genome Sequence of Sphingopyxis macrogoltabida Strain 203N (NBRC 111659), a Polyethylene Glycol Degrader.</title>
        <authorList>
            <person name="Ohtsubo Y."/>
            <person name="Nonoyama S."/>
            <person name="Nagata Y."/>
            <person name="Numata M."/>
            <person name="Tsuchikane K."/>
            <person name="Hosoyama A."/>
            <person name="Yamazoe A."/>
            <person name="Tsuda M."/>
            <person name="Fujita N."/>
            <person name="Kawai F."/>
        </authorList>
    </citation>
    <scope>NUCLEOTIDE SEQUENCE [LARGE SCALE GENOMIC DNA]</scope>
    <source>
        <strain evidence="1 2">203N</strain>
    </source>
</reference>
<keyword evidence="2" id="KW-1185">Reference proteome</keyword>
<name>A0AAC9AVP5_SPHMC</name>
<dbReference type="AlphaFoldDB" id="A0AAC9AVP5"/>
<evidence type="ECO:0000313" key="2">
    <source>
        <dbReference type="Proteomes" id="UP000076088"/>
    </source>
</evidence>
<dbReference type="KEGG" id="smaz:LH19_15280"/>
<gene>
    <name evidence="1" type="ORF">ATM17_15855</name>
</gene>
<protein>
    <submittedName>
        <fullName evidence="1">Uncharacterized protein</fullName>
    </submittedName>
</protein>
<proteinExistence type="predicted"/>
<dbReference type="Proteomes" id="UP000076088">
    <property type="component" value="Chromosome"/>
</dbReference>
<organism evidence="1 2">
    <name type="scientific">Sphingopyxis macrogoltabida</name>
    <name type="common">Sphingomonas macrogoltabidus</name>
    <dbReference type="NCBI Taxonomy" id="33050"/>
    <lineage>
        <taxon>Bacteria</taxon>
        <taxon>Pseudomonadati</taxon>
        <taxon>Pseudomonadota</taxon>
        <taxon>Alphaproteobacteria</taxon>
        <taxon>Sphingomonadales</taxon>
        <taxon>Sphingomonadaceae</taxon>
        <taxon>Sphingopyxis</taxon>
    </lineage>
</organism>
<dbReference type="EMBL" id="CP013344">
    <property type="protein sequence ID" value="AMU90497.1"/>
    <property type="molecule type" value="Genomic_DNA"/>
</dbReference>
<sequence length="100" mass="10583">MTKAVDAKMLRIAISAVRPIEDELRTQLRALHTGRYDADGRRNATSAALDGLTKLGFTIVDNASVFAIRLGGLRAESTTGVLGAMTNWLRAAEAKIGAAA</sequence>
<evidence type="ECO:0000313" key="1">
    <source>
        <dbReference type="EMBL" id="AMU90497.1"/>
    </source>
</evidence>
<reference evidence="2" key="1">
    <citation type="submission" date="2015-11" db="EMBL/GenBank/DDBJ databases">
        <title>Complete genome sequence of a polyethylene-glycol degrader Sphingopyxis macrogoltabida 203N (NBRC 111659).</title>
        <authorList>
            <person name="Yoshiyuki O."/>
            <person name="Shouta N."/>
            <person name="Nagata Y."/>
            <person name="Numata M."/>
            <person name="Tsuchikane K."/>
            <person name="Hosoyama A."/>
            <person name="Yamazoe A."/>
            <person name="Tsuda M."/>
            <person name="Fujita N."/>
            <person name="Kawai F."/>
        </authorList>
    </citation>
    <scope>NUCLEOTIDE SEQUENCE [LARGE SCALE GENOMIC DNA]</scope>
    <source>
        <strain evidence="2">203N</strain>
    </source>
</reference>